<dbReference type="AlphaFoldDB" id="A0A8C9TS70"/>
<evidence type="ECO:0000313" key="21">
    <source>
        <dbReference type="Proteomes" id="UP000694397"/>
    </source>
</evidence>
<keyword evidence="9 16" id="KW-1133">Transmembrane helix</keyword>
<feature type="chain" id="PRO_5034435689" evidence="17">
    <location>
        <begin position="20"/>
        <end position="843"/>
    </location>
</feature>
<dbReference type="InterPro" id="IPR007110">
    <property type="entry name" value="Ig-like_dom"/>
</dbReference>
<dbReference type="GO" id="GO:0045499">
    <property type="term" value="F:chemorepellent activity"/>
    <property type="evidence" value="ECO:0007669"/>
    <property type="project" value="TreeGrafter"/>
</dbReference>
<feature type="domain" description="Ig-like" evidence="18">
    <location>
        <begin position="550"/>
        <end position="634"/>
    </location>
</feature>
<keyword evidence="10 16" id="KW-0472">Membrane</keyword>
<dbReference type="SMART" id="SM00409">
    <property type="entry name" value="IG"/>
    <property type="match status" value="1"/>
</dbReference>
<dbReference type="Gene3D" id="2.130.10.10">
    <property type="entry name" value="YVTN repeat-like/Quinoprotein amine dehydrogenase"/>
    <property type="match status" value="1"/>
</dbReference>
<evidence type="ECO:0000256" key="5">
    <source>
        <dbReference type="ARBA" id="ARBA00022692"/>
    </source>
</evidence>
<feature type="region of interest" description="Disordered" evidence="15">
    <location>
        <begin position="775"/>
        <end position="843"/>
    </location>
</feature>
<dbReference type="SMART" id="SM00630">
    <property type="entry name" value="Sema"/>
    <property type="match status" value="1"/>
</dbReference>
<dbReference type="InterPro" id="IPR003599">
    <property type="entry name" value="Ig_sub"/>
</dbReference>
<dbReference type="InterPro" id="IPR015943">
    <property type="entry name" value="WD40/YVTN_repeat-like_dom_sf"/>
</dbReference>
<evidence type="ECO:0000256" key="6">
    <source>
        <dbReference type="ARBA" id="ARBA00022729"/>
    </source>
</evidence>
<evidence type="ECO:0000256" key="17">
    <source>
        <dbReference type="SAM" id="SignalP"/>
    </source>
</evidence>
<dbReference type="FunFam" id="2.130.10.10:FF:000033">
    <property type="entry name" value="Semaphorin 4B"/>
    <property type="match status" value="1"/>
</dbReference>
<evidence type="ECO:0000256" key="11">
    <source>
        <dbReference type="ARBA" id="ARBA00023157"/>
    </source>
</evidence>
<evidence type="ECO:0000256" key="14">
    <source>
        <dbReference type="PROSITE-ProRule" id="PRU00352"/>
    </source>
</evidence>
<evidence type="ECO:0000256" key="16">
    <source>
        <dbReference type="SAM" id="Phobius"/>
    </source>
</evidence>
<dbReference type="GO" id="GO:0030215">
    <property type="term" value="F:semaphorin receptor binding"/>
    <property type="evidence" value="ECO:0007669"/>
    <property type="project" value="InterPro"/>
</dbReference>
<dbReference type="InterPro" id="IPR036352">
    <property type="entry name" value="Semap_dom_sf"/>
</dbReference>
<dbReference type="SUPFAM" id="SSF101912">
    <property type="entry name" value="Sema domain"/>
    <property type="match status" value="1"/>
</dbReference>
<dbReference type="Proteomes" id="UP000694397">
    <property type="component" value="Chromosome 12"/>
</dbReference>
<dbReference type="OrthoDB" id="9988752at2759"/>
<evidence type="ECO:0000256" key="7">
    <source>
        <dbReference type="ARBA" id="ARBA00022782"/>
    </source>
</evidence>
<dbReference type="SMART" id="SM00423">
    <property type="entry name" value="PSI"/>
    <property type="match status" value="1"/>
</dbReference>
<dbReference type="SUPFAM" id="SSF103575">
    <property type="entry name" value="Plexin repeat"/>
    <property type="match status" value="1"/>
</dbReference>
<dbReference type="InterPro" id="IPR003598">
    <property type="entry name" value="Ig_sub2"/>
</dbReference>
<dbReference type="InterPro" id="IPR027231">
    <property type="entry name" value="Semaphorin"/>
</dbReference>
<protein>
    <submittedName>
        <fullName evidence="20">Semaphorin 4D</fullName>
    </submittedName>
</protein>
<dbReference type="InterPro" id="IPR013783">
    <property type="entry name" value="Ig-like_fold"/>
</dbReference>
<dbReference type="GO" id="GO:0043931">
    <property type="term" value="P:ossification involved in bone maturation"/>
    <property type="evidence" value="ECO:0007669"/>
    <property type="project" value="TreeGrafter"/>
</dbReference>
<dbReference type="GO" id="GO:0005615">
    <property type="term" value="C:extracellular space"/>
    <property type="evidence" value="ECO:0007669"/>
    <property type="project" value="TreeGrafter"/>
</dbReference>
<comment type="subcellular location">
    <subcellularLocation>
        <location evidence="1">Membrane</location>
        <topology evidence="1">Single-pass type I membrane protein</topology>
    </subcellularLocation>
</comment>
<evidence type="ECO:0000259" key="19">
    <source>
        <dbReference type="PROSITE" id="PS51004"/>
    </source>
</evidence>
<keyword evidence="5 16" id="KW-0812">Transmembrane</keyword>
<feature type="transmembrane region" description="Helical" evidence="16">
    <location>
        <begin position="714"/>
        <end position="737"/>
    </location>
</feature>
<name>A0A8C9TS70_SCLFO</name>
<evidence type="ECO:0000259" key="18">
    <source>
        <dbReference type="PROSITE" id="PS50835"/>
    </source>
</evidence>
<evidence type="ECO:0000256" key="15">
    <source>
        <dbReference type="SAM" id="MobiDB-lite"/>
    </source>
</evidence>
<keyword evidence="3" id="KW-0217">Developmental protein</keyword>
<feature type="domain" description="Sema" evidence="19">
    <location>
        <begin position="21"/>
        <end position="496"/>
    </location>
</feature>
<dbReference type="GeneTree" id="ENSGT00940000159594"/>
<dbReference type="GO" id="GO:0000122">
    <property type="term" value="P:negative regulation of transcription by RNA polymerase II"/>
    <property type="evidence" value="ECO:0007669"/>
    <property type="project" value="TreeGrafter"/>
</dbReference>
<dbReference type="GO" id="GO:0007411">
    <property type="term" value="P:axon guidance"/>
    <property type="evidence" value="ECO:0007669"/>
    <property type="project" value="TreeGrafter"/>
</dbReference>
<keyword evidence="21" id="KW-1185">Reference proteome</keyword>
<dbReference type="Ensembl" id="ENSSFOT00015074940.1">
    <property type="protein sequence ID" value="ENSSFOP00015056104.1"/>
    <property type="gene ID" value="ENSSFOG00015010431.2"/>
</dbReference>
<evidence type="ECO:0000256" key="3">
    <source>
        <dbReference type="ARBA" id="ARBA00022473"/>
    </source>
</evidence>
<dbReference type="SMART" id="SM00408">
    <property type="entry name" value="IGc2"/>
    <property type="match status" value="1"/>
</dbReference>
<reference evidence="20 21" key="1">
    <citation type="submission" date="2019-04" db="EMBL/GenBank/DDBJ databases">
        <authorList>
            <consortium name="Wellcome Sanger Institute Data Sharing"/>
        </authorList>
    </citation>
    <scope>NUCLEOTIDE SEQUENCE [LARGE SCALE GENOMIC DNA]</scope>
</reference>
<comment type="similarity">
    <text evidence="2">Belongs to the semaphorin family.</text>
</comment>
<dbReference type="Gene3D" id="2.60.40.10">
    <property type="entry name" value="Immunoglobulins"/>
    <property type="match status" value="1"/>
</dbReference>
<dbReference type="Pfam" id="PF01403">
    <property type="entry name" value="Sema"/>
    <property type="match status" value="1"/>
</dbReference>
<dbReference type="PROSITE" id="PS51004">
    <property type="entry name" value="SEMA"/>
    <property type="match status" value="1"/>
</dbReference>
<evidence type="ECO:0000256" key="2">
    <source>
        <dbReference type="ARBA" id="ARBA00009492"/>
    </source>
</evidence>
<keyword evidence="8" id="KW-0524">Neurogenesis</keyword>
<dbReference type="FunFam" id="3.30.1680.10:FF:000013">
    <property type="entry name" value="Semaphorin 4D"/>
    <property type="match status" value="1"/>
</dbReference>
<dbReference type="SUPFAM" id="SSF48726">
    <property type="entry name" value="Immunoglobulin"/>
    <property type="match status" value="1"/>
</dbReference>
<reference evidence="20" key="2">
    <citation type="submission" date="2025-08" db="UniProtKB">
        <authorList>
            <consortium name="Ensembl"/>
        </authorList>
    </citation>
    <scope>IDENTIFICATION</scope>
</reference>
<dbReference type="GO" id="GO:0005886">
    <property type="term" value="C:plasma membrane"/>
    <property type="evidence" value="ECO:0007669"/>
    <property type="project" value="TreeGrafter"/>
</dbReference>
<keyword evidence="6 17" id="KW-0732">Signal</keyword>
<dbReference type="PANTHER" id="PTHR11036">
    <property type="entry name" value="SEMAPHORIN"/>
    <property type="match status" value="1"/>
</dbReference>
<keyword evidence="12" id="KW-0325">Glycoprotein</keyword>
<feature type="signal peptide" evidence="17">
    <location>
        <begin position="1"/>
        <end position="19"/>
    </location>
</feature>
<evidence type="ECO:0000256" key="10">
    <source>
        <dbReference type="ARBA" id="ARBA00023136"/>
    </source>
</evidence>
<evidence type="ECO:0000256" key="9">
    <source>
        <dbReference type="ARBA" id="ARBA00022989"/>
    </source>
</evidence>
<gene>
    <name evidence="20" type="primary">SEMA4D</name>
</gene>
<evidence type="ECO:0000313" key="20">
    <source>
        <dbReference type="Ensembl" id="ENSSFOP00015056104.1"/>
    </source>
</evidence>
<dbReference type="GO" id="GO:0071526">
    <property type="term" value="P:semaphorin-plexin signaling pathway"/>
    <property type="evidence" value="ECO:0007669"/>
    <property type="project" value="TreeGrafter"/>
</dbReference>
<keyword evidence="11" id="KW-1015">Disulfide bond</keyword>
<evidence type="ECO:0000256" key="12">
    <source>
        <dbReference type="ARBA" id="ARBA00023180"/>
    </source>
</evidence>
<keyword evidence="13" id="KW-0393">Immunoglobulin domain</keyword>
<reference evidence="20" key="3">
    <citation type="submission" date="2025-09" db="UniProtKB">
        <authorList>
            <consortium name="Ensembl"/>
        </authorList>
    </citation>
    <scope>IDENTIFICATION</scope>
</reference>
<accession>A0A8C9TS70</accession>
<evidence type="ECO:0000256" key="8">
    <source>
        <dbReference type="ARBA" id="ARBA00022902"/>
    </source>
</evidence>
<proteinExistence type="inferred from homology"/>
<dbReference type="Pfam" id="PF07679">
    <property type="entry name" value="I-set"/>
    <property type="match status" value="1"/>
</dbReference>
<evidence type="ECO:0000256" key="13">
    <source>
        <dbReference type="ARBA" id="ARBA00023319"/>
    </source>
</evidence>
<dbReference type="InterPro" id="IPR001627">
    <property type="entry name" value="Semap_dom"/>
</dbReference>
<comment type="caution">
    <text evidence="14">Lacks conserved residue(s) required for the propagation of feature annotation.</text>
</comment>
<dbReference type="InterPro" id="IPR002165">
    <property type="entry name" value="Plexin_repeat"/>
</dbReference>
<dbReference type="Pfam" id="PF01437">
    <property type="entry name" value="PSI"/>
    <property type="match status" value="1"/>
</dbReference>
<evidence type="ECO:0000256" key="1">
    <source>
        <dbReference type="ARBA" id="ARBA00004479"/>
    </source>
</evidence>
<evidence type="ECO:0000256" key="4">
    <source>
        <dbReference type="ARBA" id="ARBA00022553"/>
    </source>
</evidence>
<dbReference type="PROSITE" id="PS50835">
    <property type="entry name" value="IG_LIKE"/>
    <property type="match status" value="1"/>
</dbReference>
<organism evidence="20 21">
    <name type="scientific">Scleropages formosus</name>
    <name type="common">Asian bonytongue</name>
    <name type="synonym">Osteoglossum formosum</name>
    <dbReference type="NCBI Taxonomy" id="113540"/>
    <lineage>
        <taxon>Eukaryota</taxon>
        <taxon>Metazoa</taxon>
        <taxon>Chordata</taxon>
        <taxon>Craniata</taxon>
        <taxon>Vertebrata</taxon>
        <taxon>Euteleostomi</taxon>
        <taxon>Actinopterygii</taxon>
        <taxon>Neopterygii</taxon>
        <taxon>Teleostei</taxon>
        <taxon>Osteoglossocephala</taxon>
        <taxon>Osteoglossomorpha</taxon>
        <taxon>Osteoglossiformes</taxon>
        <taxon>Osteoglossidae</taxon>
        <taxon>Scleropages</taxon>
    </lineage>
</organism>
<dbReference type="PANTHER" id="PTHR11036:SF18">
    <property type="entry name" value="SEMAPHORIN-4D"/>
    <property type="match status" value="1"/>
</dbReference>
<keyword evidence="7" id="KW-0221">Differentiation</keyword>
<sequence length="843" mass="94341">MPRGAFTLSLMLLLTLGSSDQSPATVPRTSWKRQDVNLYEFSEPGIFNYTTLLLHEQREVLYVGAREAIFELSLRNISVKNHKVVWKVPDVATEVCTSKGKSKETDCLNYIRVLELSDSHLYVCGTHAFQPLCDHLSLADFKLEGRQEDGRGKCSFDPMQSFTAVMVDGDLYSGTAYNFLGSEPIISRNGATQSPLRTEYSTSWLNEPSFVFADVVRENEGGDEDDKIYFFFTEASMEYDFFSKLLIPRVARVCKGDLGGERTLQKKWTSFLKAKLMCSMPETDFVFNVVHDVFILKTTNWRESVIYGIFTSQWDNVRSSAVCVYSMSAVEEVFSRGKYMQKSTVAQSHTKWVRYNGIPPSPRPGACINKDIRQQNITSSLMLPDKTLQFVRDHPLLEDAVRPMDNGPRFIAKDVHYTQIAVERVPALDGQLYDVMFMGTDKGNLHKSVLYQKEVHIIEEVELFPNSESVKTLVMPSHGAQFLYVGSDSRAVQSPTAFCEKYHMCEDCLLARDPYCAWDRGAGACVNILQEDRSRGHLIQNLQGNADECPTGQNQSTKAYQQLWVKPGGAVKLPCQVESNVAQVVWTVNGSVLQERSPPYQRIAEGLLVYGAGPEDQGYYKCWAVEEADHRNFTWLLQSFELALAKDHLYPTTEDPSVFTVVDVGFTARPVPTFEMPEPTRLVLTSSVSRPPGDQESRDKELVPPQYLESDRGMTLLLTFTLLFLLLFLVTVSYNCYMQYLPGPCLRARASLLGAKKPPQSEYRSCEAGLVDNVTDQHQGLPKGPNGVQKVGRDGEGMSGVVQEGSGAPSPGVVCQSPHSEKPFDIDSEGQPIEYADADVEAP</sequence>
<dbReference type="InterPro" id="IPR013098">
    <property type="entry name" value="Ig_I-set"/>
</dbReference>
<keyword evidence="4" id="KW-0597">Phosphoprotein</keyword>
<dbReference type="GO" id="GO:0001755">
    <property type="term" value="P:neural crest cell migration"/>
    <property type="evidence" value="ECO:0007669"/>
    <property type="project" value="TreeGrafter"/>
</dbReference>
<dbReference type="GO" id="GO:0030335">
    <property type="term" value="P:positive regulation of cell migration"/>
    <property type="evidence" value="ECO:0007669"/>
    <property type="project" value="TreeGrafter"/>
</dbReference>
<dbReference type="InterPro" id="IPR016201">
    <property type="entry name" value="PSI"/>
</dbReference>
<dbReference type="InterPro" id="IPR036179">
    <property type="entry name" value="Ig-like_dom_sf"/>
</dbReference>
<dbReference type="Gene3D" id="3.30.1680.10">
    <property type="entry name" value="ligand-binding face of the semaphorins, domain 2"/>
    <property type="match status" value="1"/>
</dbReference>